<evidence type="ECO:0000256" key="2">
    <source>
        <dbReference type="ARBA" id="ARBA00022771"/>
    </source>
</evidence>
<proteinExistence type="predicted"/>
<dbReference type="Pfam" id="PF12171">
    <property type="entry name" value="zf-C2H2_jaz"/>
    <property type="match status" value="1"/>
</dbReference>
<evidence type="ECO:0000313" key="8">
    <source>
        <dbReference type="Proteomes" id="UP000054248"/>
    </source>
</evidence>
<dbReference type="GO" id="GO:0003676">
    <property type="term" value="F:nucleic acid binding"/>
    <property type="evidence" value="ECO:0007669"/>
    <property type="project" value="InterPro"/>
</dbReference>
<dbReference type="InterPro" id="IPR003604">
    <property type="entry name" value="Matrin/U1-like-C_Znf_C2H2"/>
</dbReference>
<evidence type="ECO:0000256" key="4">
    <source>
        <dbReference type="ARBA" id="ARBA00023242"/>
    </source>
</evidence>
<dbReference type="PANTHER" id="PTHR45986:SF1">
    <property type="entry name" value="ZINC FINGER MATRIN-TYPE PROTEIN 2"/>
    <property type="match status" value="1"/>
</dbReference>
<gene>
    <name evidence="7" type="ORF">M407DRAFT_135512</name>
</gene>
<evidence type="ECO:0000256" key="5">
    <source>
        <dbReference type="SAM" id="MobiDB-lite"/>
    </source>
</evidence>
<feature type="domain" description="U1-type" evidence="6">
    <location>
        <begin position="45"/>
        <end position="79"/>
    </location>
</feature>
<reference evidence="7 8" key="1">
    <citation type="submission" date="2014-04" db="EMBL/GenBank/DDBJ databases">
        <authorList>
            <consortium name="DOE Joint Genome Institute"/>
            <person name="Kuo A."/>
            <person name="Girlanda M."/>
            <person name="Perotto S."/>
            <person name="Kohler A."/>
            <person name="Nagy L.G."/>
            <person name="Floudas D."/>
            <person name="Copeland A."/>
            <person name="Barry K.W."/>
            <person name="Cichocki N."/>
            <person name="Veneault-Fourrey C."/>
            <person name="LaButti K."/>
            <person name="Lindquist E.A."/>
            <person name="Lipzen A."/>
            <person name="Lundell T."/>
            <person name="Morin E."/>
            <person name="Murat C."/>
            <person name="Sun H."/>
            <person name="Tunlid A."/>
            <person name="Henrissat B."/>
            <person name="Grigoriev I.V."/>
            <person name="Hibbett D.S."/>
            <person name="Martin F."/>
            <person name="Nordberg H.P."/>
            <person name="Cantor M.N."/>
            <person name="Hua S.X."/>
        </authorList>
    </citation>
    <scope>NUCLEOTIDE SEQUENCE [LARGE SCALE GENOMIC DNA]</scope>
    <source>
        <strain evidence="7 8">MUT 4182</strain>
    </source>
</reference>
<dbReference type="SMART" id="SM00451">
    <property type="entry name" value="ZnF_U1"/>
    <property type="match status" value="1"/>
</dbReference>
<reference evidence="8" key="2">
    <citation type="submission" date="2015-01" db="EMBL/GenBank/DDBJ databases">
        <title>Evolutionary Origins and Diversification of the Mycorrhizal Mutualists.</title>
        <authorList>
            <consortium name="DOE Joint Genome Institute"/>
            <consortium name="Mycorrhizal Genomics Consortium"/>
            <person name="Kohler A."/>
            <person name="Kuo A."/>
            <person name="Nagy L.G."/>
            <person name="Floudas D."/>
            <person name="Copeland A."/>
            <person name="Barry K.W."/>
            <person name="Cichocki N."/>
            <person name="Veneault-Fourrey C."/>
            <person name="LaButti K."/>
            <person name="Lindquist E.A."/>
            <person name="Lipzen A."/>
            <person name="Lundell T."/>
            <person name="Morin E."/>
            <person name="Murat C."/>
            <person name="Riley R."/>
            <person name="Ohm R."/>
            <person name="Sun H."/>
            <person name="Tunlid A."/>
            <person name="Henrissat B."/>
            <person name="Grigoriev I.V."/>
            <person name="Hibbett D.S."/>
            <person name="Martin F."/>
        </authorList>
    </citation>
    <scope>NUCLEOTIDE SEQUENCE [LARGE SCALE GENOMIC DNA]</scope>
    <source>
        <strain evidence="8">MUT 4182</strain>
    </source>
</reference>
<evidence type="ECO:0000256" key="1">
    <source>
        <dbReference type="ARBA" id="ARBA00022723"/>
    </source>
</evidence>
<keyword evidence="1" id="KW-0479">Metal-binding</keyword>
<keyword evidence="3" id="KW-0862">Zinc</keyword>
<organism evidence="7 8">
    <name type="scientific">Tulasnella calospora MUT 4182</name>
    <dbReference type="NCBI Taxonomy" id="1051891"/>
    <lineage>
        <taxon>Eukaryota</taxon>
        <taxon>Fungi</taxon>
        <taxon>Dikarya</taxon>
        <taxon>Basidiomycota</taxon>
        <taxon>Agaricomycotina</taxon>
        <taxon>Agaricomycetes</taxon>
        <taxon>Cantharellales</taxon>
        <taxon>Tulasnellaceae</taxon>
        <taxon>Tulasnella</taxon>
    </lineage>
</organism>
<evidence type="ECO:0000313" key="7">
    <source>
        <dbReference type="EMBL" id="KIO31269.1"/>
    </source>
</evidence>
<name>A0A0C3QT41_9AGAM</name>
<sequence length="171" mass="19392">GKKPKRHREELPKATELLKQREAPLELDKNQGKSIVVQSTRGPGAPGFYCEVCNRTSKDSAAYLNHINGRQHLRRLGQTTTVARSTIEQVRARIAFLREKTKEASKAKSFDFDQRLRDIREKEQVARTEEKEKKKAEKEAQRMDIVLATATEEGESMAQMMGFAGFGSSKK</sequence>
<dbReference type="SUPFAM" id="SSF57667">
    <property type="entry name" value="beta-beta-alpha zinc fingers"/>
    <property type="match status" value="1"/>
</dbReference>
<dbReference type="GO" id="GO:0005681">
    <property type="term" value="C:spliceosomal complex"/>
    <property type="evidence" value="ECO:0007669"/>
    <property type="project" value="InterPro"/>
</dbReference>
<dbReference type="HOGENOM" id="CLU_067237_2_1_1"/>
<feature type="non-terminal residue" evidence="7">
    <location>
        <position position="1"/>
    </location>
</feature>
<dbReference type="InterPro" id="IPR040107">
    <property type="entry name" value="Snu23"/>
</dbReference>
<keyword evidence="8" id="KW-1185">Reference proteome</keyword>
<keyword evidence="2" id="KW-0863">Zinc-finger</keyword>
<dbReference type="InterPro" id="IPR022755">
    <property type="entry name" value="Znf_C2H2_jaz"/>
</dbReference>
<protein>
    <recommendedName>
        <fullName evidence="6">U1-type domain-containing protein</fullName>
    </recommendedName>
</protein>
<accession>A0A0C3QT41</accession>
<dbReference type="STRING" id="1051891.A0A0C3QT41"/>
<evidence type="ECO:0000256" key="3">
    <source>
        <dbReference type="ARBA" id="ARBA00022833"/>
    </source>
</evidence>
<feature type="region of interest" description="Disordered" evidence="5">
    <location>
        <begin position="123"/>
        <end position="142"/>
    </location>
</feature>
<dbReference type="Gene3D" id="3.30.160.60">
    <property type="entry name" value="Classic Zinc Finger"/>
    <property type="match status" value="1"/>
</dbReference>
<dbReference type="InterPro" id="IPR036236">
    <property type="entry name" value="Znf_C2H2_sf"/>
</dbReference>
<keyword evidence="4" id="KW-0539">Nucleus</keyword>
<dbReference type="GO" id="GO:0000398">
    <property type="term" value="P:mRNA splicing, via spliceosome"/>
    <property type="evidence" value="ECO:0007669"/>
    <property type="project" value="InterPro"/>
</dbReference>
<dbReference type="Proteomes" id="UP000054248">
    <property type="component" value="Unassembled WGS sequence"/>
</dbReference>
<dbReference type="GO" id="GO:0008270">
    <property type="term" value="F:zinc ion binding"/>
    <property type="evidence" value="ECO:0007669"/>
    <property type="project" value="UniProtKB-KW"/>
</dbReference>
<dbReference type="AlphaFoldDB" id="A0A0C3QT41"/>
<evidence type="ECO:0000259" key="6">
    <source>
        <dbReference type="SMART" id="SM00451"/>
    </source>
</evidence>
<dbReference type="OrthoDB" id="30343at2759"/>
<dbReference type="PANTHER" id="PTHR45986">
    <property type="entry name" value="ZINC FINGER MATRIN-TYPE PROTEIN 2"/>
    <property type="match status" value="1"/>
</dbReference>
<dbReference type="EMBL" id="KN822964">
    <property type="protein sequence ID" value="KIO31269.1"/>
    <property type="molecule type" value="Genomic_DNA"/>
</dbReference>
<dbReference type="GO" id="GO:0046540">
    <property type="term" value="C:U4/U6 x U5 tri-snRNP complex"/>
    <property type="evidence" value="ECO:0007669"/>
    <property type="project" value="TreeGrafter"/>
</dbReference>